<sequence length="360" mass="40385">MMTPLNAASTLIDLDPERVRTAIAFTQSLSNPLTQWHSYLALLALEGFTQWMLDRSTPIEFDRSQARLIEPSGFGIPAAINSVYANQFHLGFIVINDVEDTIEFPISLLQNPAHFYVVIYVDEESNQIAFHSFILGDRLTINSADETCLIPISLCETNLEQLLWYLAGLELSAIPLLKTCSVISPQWLIQPLVNAAQWAQTQIDELTWTLFSLELVPAMRTRADAFSADVTSVFTEIERSGIHIPSTAQSGYRSITLNQHIFRLYVTTWAMEETSEPEWSLLVILESIDSSTLPTGTQLIVQEGSTVLIEEVAKVESSYLIAQIIGNWNEKFTLMLRSINPETHTLTDSLSLAPIVFQPY</sequence>
<dbReference type="InterPro" id="IPR014951">
    <property type="entry name" value="DUF1822"/>
</dbReference>
<dbReference type="Proteomes" id="UP000217895">
    <property type="component" value="Plasmid Plasmid1 dna"/>
</dbReference>
<gene>
    <name evidence="1" type="ORF">NIES2135_60140</name>
</gene>
<dbReference type="EMBL" id="AP018204">
    <property type="protein sequence ID" value="BAY59137.1"/>
    <property type="molecule type" value="Genomic_DNA"/>
</dbReference>
<protein>
    <recommendedName>
        <fullName evidence="3">DUF1822 family protein</fullName>
    </recommendedName>
</protein>
<geneLocation type="plasmid" evidence="1">
    <name>plasmid1</name>
</geneLocation>
<organism evidence="1 2">
    <name type="scientific">Leptolyngbya boryana NIES-2135</name>
    <dbReference type="NCBI Taxonomy" id="1973484"/>
    <lineage>
        <taxon>Bacteria</taxon>
        <taxon>Bacillati</taxon>
        <taxon>Cyanobacteriota</taxon>
        <taxon>Cyanophyceae</taxon>
        <taxon>Leptolyngbyales</taxon>
        <taxon>Leptolyngbyaceae</taxon>
        <taxon>Leptolyngbya group</taxon>
        <taxon>Leptolyngbya</taxon>
    </lineage>
</organism>
<keyword evidence="1" id="KW-0614">Plasmid</keyword>
<dbReference type="AlphaFoldDB" id="A0A1Z4JR44"/>
<dbReference type="Pfam" id="PF08852">
    <property type="entry name" value="DUF1822"/>
    <property type="match status" value="1"/>
</dbReference>
<proteinExistence type="predicted"/>
<evidence type="ECO:0008006" key="3">
    <source>
        <dbReference type="Google" id="ProtNLM"/>
    </source>
</evidence>
<keyword evidence="2" id="KW-1185">Reference proteome</keyword>
<accession>A0A1Z4JR44</accession>
<evidence type="ECO:0000313" key="2">
    <source>
        <dbReference type="Proteomes" id="UP000217895"/>
    </source>
</evidence>
<reference evidence="1 2" key="1">
    <citation type="submission" date="2017-06" db="EMBL/GenBank/DDBJ databases">
        <title>Genome sequencing of cyanobaciteial culture collection at National Institute for Environmental Studies (NIES).</title>
        <authorList>
            <person name="Hirose Y."/>
            <person name="Shimura Y."/>
            <person name="Fujisawa T."/>
            <person name="Nakamura Y."/>
            <person name="Kawachi M."/>
        </authorList>
    </citation>
    <scope>NUCLEOTIDE SEQUENCE [LARGE SCALE GENOMIC DNA]</scope>
    <source>
        <strain evidence="1 2">NIES-2135</strain>
        <plasmid evidence="2">Plasmid Plasmid1 dna</plasmid>
    </source>
</reference>
<name>A0A1Z4JR44_LEPBY</name>
<evidence type="ECO:0000313" key="1">
    <source>
        <dbReference type="EMBL" id="BAY59137.1"/>
    </source>
</evidence>